<dbReference type="AlphaFoldDB" id="A0A158P2D3"/>
<reference evidence="10" key="1">
    <citation type="journal article" date="2011" name="PLoS Genet.">
        <title>The genome sequence of the leaf-cutter ant Atta cephalotes reveals insights into its obligate symbiotic lifestyle.</title>
        <authorList>
            <person name="Suen G."/>
            <person name="Teiling C."/>
            <person name="Li L."/>
            <person name="Holt C."/>
            <person name="Abouheif E."/>
            <person name="Bornberg-Bauer E."/>
            <person name="Bouffard P."/>
            <person name="Caldera E.J."/>
            <person name="Cash E."/>
            <person name="Cavanaugh A."/>
            <person name="Denas O."/>
            <person name="Elhaik E."/>
            <person name="Fave M.J."/>
            <person name="Gadau J."/>
            <person name="Gibson J.D."/>
            <person name="Graur D."/>
            <person name="Grubbs K.J."/>
            <person name="Hagen D.E."/>
            <person name="Harkins T.T."/>
            <person name="Helmkampf M."/>
            <person name="Hu H."/>
            <person name="Johnson B.R."/>
            <person name="Kim J."/>
            <person name="Marsh S.E."/>
            <person name="Moeller J.A."/>
            <person name="Munoz-Torres M.C."/>
            <person name="Murphy M.C."/>
            <person name="Naughton M.C."/>
            <person name="Nigam S."/>
            <person name="Overson R."/>
            <person name="Rajakumar R."/>
            <person name="Reese J.T."/>
            <person name="Scott J.J."/>
            <person name="Smith C.R."/>
            <person name="Tao S."/>
            <person name="Tsutsui N.D."/>
            <person name="Viljakainen L."/>
            <person name="Wissler L."/>
            <person name="Yandell M.D."/>
            <person name="Zimmer F."/>
            <person name="Taylor J."/>
            <person name="Slater S.C."/>
            <person name="Clifton S.W."/>
            <person name="Warren W.C."/>
            <person name="Elsik C.G."/>
            <person name="Smith C.D."/>
            <person name="Weinstock G.M."/>
            <person name="Gerardo N.M."/>
            <person name="Currie C.R."/>
        </authorList>
    </citation>
    <scope>NUCLEOTIDE SEQUENCE [LARGE SCALE GENOMIC DNA]</scope>
</reference>
<dbReference type="GO" id="GO:0014069">
    <property type="term" value="C:postsynaptic density"/>
    <property type="evidence" value="ECO:0007669"/>
    <property type="project" value="TreeGrafter"/>
</dbReference>
<feature type="region of interest" description="Disordered" evidence="7">
    <location>
        <begin position="75"/>
        <end position="99"/>
    </location>
</feature>
<gene>
    <name evidence="9" type="primary">105627264</name>
</gene>
<feature type="region of interest" description="Disordered" evidence="7">
    <location>
        <begin position="970"/>
        <end position="1005"/>
    </location>
</feature>
<evidence type="ECO:0000259" key="8">
    <source>
        <dbReference type="Pfam" id="PF15908"/>
    </source>
</evidence>
<dbReference type="GO" id="GO:0031175">
    <property type="term" value="P:neuron projection development"/>
    <property type="evidence" value="ECO:0007669"/>
    <property type="project" value="TreeGrafter"/>
</dbReference>
<accession>A0A158P2D3</accession>
<dbReference type="Pfam" id="PF15908">
    <property type="entry name" value="HMMR_C"/>
    <property type="match status" value="1"/>
</dbReference>
<evidence type="ECO:0000256" key="3">
    <source>
        <dbReference type="ARBA" id="ARBA00022553"/>
    </source>
</evidence>
<dbReference type="InterPro" id="IPR031794">
    <property type="entry name" value="HMMR_C"/>
</dbReference>
<evidence type="ECO:0000313" key="9">
    <source>
        <dbReference type="EnsemblMetazoa" id="XP_012063941.1"/>
    </source>
</evidence>
<evidence type="ECO:0000256" key="4">
    <source>
        <dbReference type="ARBA" id="ARBA00023054"/>
    </source>
</evidence>
<dbReference type="GO" id="GO:0019722">
    <property type="term" value="P:calcium-mediated signaling"/>
    <property type="evidence" value="ECO:0007669"/>
    <property type="project" value="TreeGrafter"/>
</dbReference>
<dbReference type="EMBL" id="ADTU01007116">
    <property type="status" value="NOT_ANNOTATED_CDS"/>
    <property type="molecule type" value="Genomic_DNA"/>
</dbReference>
<evidence type="ECO:0000313" key="10">
    <source>
        <dbReference type="Proteomes" id="UP000005205"/>
    </source>
</evidence>
<dbReference type="SMR" id="A0A158P2D3"/>
<feature type="coiled-coil region" evidence="6">
    <location>
        <begin position="734"/>
        <end position="919"/>
    </location>
</feature>
<comment type="subcellular location">
    <subcellularLocation>
        <location evidence="1">Cytoplasm</location>
        <location evidence="1">Cytoskeleton</location>
        <location evidence="1">Spindle</location>
    </subcellularLocation>
</comment>
<keyword evidence="3" id="KW-0597">Phosphoprotein</keyword>
<dbReference type="GO" id="GO:0015629">
    <property type="term" value="C:actin cytoskeleton"/>
    <property type="evidence" value="ECO:0007669"/>
    <property type="project" value="TreeGrafter"/>
</dbReference>
<dbReference type="GO" id="GO:0007015">
    <property type="term" value="P:actin filament organization"/>
    <property type="evidence" value="ECO:0007669"/>
    <property type="project" value="TreeGrafter"/>
</dbReference>
<protein>
    <recommendedName>
        <fullName evidence="8">Hyaluronan-mediated motility receptor C-terminal domain-containing protein</fullName>
    </recommendedName>
</protein>
<keyword evidence="5" id="KW-0206">Cytoskeleton</keyword>
<dbReference type="Proteomes" id="UP000005205">
    <property type="component" value="Unassembled WGS sequence"/>
</dbReference>
<sequence>MSFSKARIQRFNEFGSDAPPPGFYDPKFDNKVKGAIIEKSDRFLDNKSISSAECNASVASIKSSATAPIFRVPQPPPKRLITKSTGSNYPKLKTPQPLTKNQNMKYESNQQLADLQVECLNKDKTIQEHEKHIEDMKDEIRKLETELEELRKKQDEIETQHMKDIETMAKLQQDVINSHDDKHQVEMQTFRSQLLEMTKEKEREISSRKAMEKELRSRATELSKGITTLEAELNAKKEENRIKIEALETHIEELLNKLEIVKRDRDIEIELLQKEKCQLDVYVTNLTQERSNLESTLEIKQNEISKLEAELSALQRKSQELKEQYGELADSYVHKISDFTNKHEEEIKHLKNDFLKEKEELLMQNEVYKECASNMETKANNIEEINCSLAEELKNLQNIHTDVSQRLQEAQNELKLSNERHNTMMEKYKKDFIDMTNTHAENKLKLEKVLEDAADEYFREIENIKKIKDEEIEELKRTSGKKIEEETEQIIKHAQKMIEQMEADKRDTLIACRTESTEQVKKTIIECDAKVNAMVEEARNTVEEEMRFANDNYKRCLLRMEVERAALDEKLSQRDIEITKLSTTLEELRSSVETQASFSQSLQTELDKAESELAEKKQELRALKDHIRTEAAEMVARKKRFELIMAENQASVAALTNRLAQSNAEVERLQYEIKRGEDCIREHKELLTAMRSNSQLVHEQVNSFMKDLDAHRDLVDQHQSGNISQFDSLKSIFETKIQNLKQNAAKEITRLEDDSKLKTILNNELRIQLEEMTKSISEAQSALLVLEEQNDAREIDISRMQLENNKILDQLESSEKALEENKRLLQNQAKQHKIITNEANSRIEELSEKAKQFEEIEKTAKETTLLLEQERIKWKSSENELIQQLKEEITRREEAEEEIKKLVTMNEVLKKEYKEVIEKYADVIGHQNPKQRIKHVIRLKDKNYELEQELLTKTRLVEQQQKTIEKLKAEEKRSHWKGKENVGMVHSTPISSPHKTLTPLRDRND</sequence>
<dbReference type="STRING" id="12957.A0A158P2D3"/>
<dbReference type="GO" id="GO:0005737">
    <property type="term" value="C:cytoplasm"/>
    <property type="evidence" value="ECO:0007669"/>
    <property type="project" value="TreeGrafter"/>
</dbReference>
<feature type="compositionally biased region" description="Basic and acidic residues" evidence="7">
    <location>
        <begin position="970"/>
        <end position="980"/>
    </location>
</feature>
<dbReference type="InParanoid" id="A0A158P2D3"/>
<dbReference type="InterPro" id="IPR043446">
    <property type="entry name" value="Neurabin-like"/>
</dbReference>
<keyword evidence="2" id="KW-0963">Cytoplasm</keyword>
<evidence type="ECO:0000256" key="7">
    <source>
        <dbReference type="SAM" id="MobiDB-lite"/>
    </source>
</evidence>
<feature type="coiled-coil region" evidence="6">
    <location>
        <begin position="599"/>
        <end position="672"/>
    </location>
</feature>
<feature type="coiled-coil region" evidence="6">
    <location>
        <begin position="219"/>
        <end position="360"/>
    </location>
</feature>
<reference evidence="9" key="2">
    <citation type="submission" date="2016-04" db="UniProtKB">
        <authorList>
            <consortium name="EnsemblMetazoa"/>
        </authorList>
    </citation>
    <scope>IDENTIFICATION</scope>
</reference>
<dbReference type="OrthoDB" id="419631at2759"/>
<evidence type="ECO:0000256" key="1">
    <source>
        <dbReference type="ARBA" id="ARBA00004186"/>
    </source>
</evidence>
<dbReference type="GO" id="GO:0051015">
    <property type="term" value="F:actin filament binding"/>
    <property type="evidence" value="ECO:0007669"/>
    <property type="project" value="TreeGrafter"/>
</dbReference>
<dbReference type="PANTHER" id="PTHR16154">
    <property type="entry name" value="NEURABIN"/>
    <property type="match status" value="1"/>
</dbReference>
<dbReference type="PANTHER" id="PTHR16154:SF6">
    <property type="entry name" value="SPINOPHILIN, ISOFORM J"/>
    <property type="match status" value="1"/>
</dbReference>
<feature type="coiled-coil region" evidence="6">
    <location>
        <begin position="393"/>
        <end position="504"/>
    </location>
</feature>
<dbReference type="eggNOG" id="KOG0833">
    <property type="taxonomic scope" value="Eukaryota"/>
</dbReference>
<keyword evidence="4 6" id="KW-0175">Coiled coil</keyword>
<organism evidence="9 10">
    <name type="scientific">Atta cephalotes</name>
    <name type="common">Leafcutter ant</name>
    <dbReference type="NCBI Taxonomy" id="12957"/>
    <lineage>
        <taxon>Eukaryota</taxon>
        <taxon>Metazoa</taxon>
        <taxon>Ecdysozoa</taxon>
        <taxon>Arthropoda</taxon>
        <taxon>Hexapoda</taxon>
        <taxon>Insecta</taxon>
        <taxon>Pterygota</taxon>
        <taxon>Neoptera</taxon>
        <taxon>Endopterygota</taxon>
        <taxon>Hymenoptera</taxon>
        <taxon>Apocrita</taxon>
        <taxon>Aculeata</taxon>
        <taxon>Formicoidea</taxon>
        <taxon>Formicidae</taxon>
        <taxon>Myrmicinae</taxon>
        <taxon>Atta</taxon>
    </lineage>
</organism>
<dbReference type="GO" id="GO:0030425">
    <property type="term" value="C:dendrite"/>
    <property type="evidence" value="ECO:0007669"/>
    <property type="project" value="TreeGrafter"/>
</dbReference>
<feature type="domain" description="Hyaluronan-mediated motility receptor C-terminal" evidence="8">
    <location>
        <begin position="852"/>
        <end position="970"/>
    </location>
</feature>
<proteinExistence type="predicted"/>
<name>A0A158P2D3_ATTCE</name>
<dbReference type="GO" id="GO:0005819">
    <property type="term" value="C:spindle"/>
    <property type="evidence" value="ECO:0007669"/>
    <property type="project" value="UniProtKB-SubCell"/>
</dbReference>
<dbReference type="EnsemblMetazoa" id="XM_012208551.1">
    <property type="protein sequence ID" value="XP_012063941.1"/>
    <property type="gene ID" value="LOC105627264"/>
</dbReference>
<evidence type="ECO:0000256" key="6">
    <source>
        <dbReference type="SAM" id="Coils"/>
    </source>
</evidence>
<dbReference type="KEGG" id="acep:105627264"/>
<feature type="region of interest" description="Disordered" evidence="7">
    <location>
        <begin position="1"/>
        <end position="23"/>
    </location>
</feature>
<keyword evidence="10" id="KW-1185">Reference proteome</keyword>
<evidence type="ECO:0000256" key="5">
    <source>
        <dbReference type="ARBA" id="ARBA00023212"/>
    </source>
</evidence>
<evidence type="ECO:0000256" key="2">
    <source>
        <dbReference type="ARBA" id="ARBA00022490"/>
    </source>
</evidence>
<feature type="coiled-coil region" evidence="6">
    <location>
        <begin position="119"/>
        <end position="160"/>
    </location>
</feature>